<dbReference type="Pfam" id="PF02037">
    <property type="entry name" value="SAP"/>
    <property type="match status" value="1"/>
</dbReference>
<accession>D8LQH6</accession>
<feature type="region of interest" description="Disordered" evidence="3">
    <location>
        <begin position="400"/>
        <end position="628"/>
    </location>
</feature>
<feature type="compositionally biased region" description="Basic and acidic residues" evidence="3">
    <location>
        <begin position="355"/>
        <end position="364"/>
    </location>
</feature>
<dbReference type="InParanoid" id="D8LQH6"/>
<reference evidence="5 6" key="1">
    <citation type="journal article" date="2010" name="Nature">
        <title>The Ectocarpus genome and the independent evolution of multicellularity in brown algae.</title>
        <authorList>
            <person name="Cock J.M."/>
            <person name="Sterck L."/>
            <person name="Rouze P."/>
            <person name="Scornet D."/>
            <person name="Allen A.E."/>
            <person name="Amoutzias G."/>
            <person name="Anthouard V."/>
            <person name="Artiguenave F."/>
            <person name="Aury J.M."/>
            <person name="Badger J.H."/>
            <person name="Beszteri B."/>
            <person name="Billiau K."/>
            <person name="Bonnet E."/>
            <person name="Bothwell J.H."/>
            <person name="Bowler C."/>
            <person name="Boyen C."/>
            <person name="Brownlee C."/>
            <person name="Carrano C.J."/>
            <person name="Charrier B."/>
            <person name="Cho G.Y."/>
            <person name="Coelho S.M."/>
            <person name="Collen J."/>
            <person name="Corre E."/>
            <person name="Da Silva C."/>
            <person name="Delage L."/>
            <person name="Delaroque N."/>
            <person name="Dittami S.M."/>
            <person name="Doulbeau S."/>
            <person name="Elias M."/>
            <person name="Farnham G."/>
            <person name="Gachon C.M."/>
            <person name="Gschloessl B."/>
            <person name="Heesch S."/>
            <person name="Jabbari K."/>
            <person name="Jubin C."/>
            <person name="Kawai H."/>
            <person name="Kimura K."/>
            <person name="Kloareg B."/>
            <person name="Kupper F.C."/>
            <person name="Lang D."/>
            <person name="Le Bail A."/>
            <person name="Leblanc C."/>
            <person name="Lerouge P."/>
            <person name="Lohr M."/>
            <person name="Lopez P.J."/>
            <person name="Martens C."/>
            <person name="Maumus F."/>
            <person name="Michel G."/>
            <person name="Miranda-Saavedra D."/>
            <person name="Morales J."/>
            <person name="Moreau H."/>
            <person name="Motomura T."/>
            <person name="Nagasato C."/>
            <person name="Napoli C.A."/>
            <person name="Nelson D.R."/>
            <person name="Nyvall-Collen P."/>
            <person name="Peters A.F."/>
            <person name="Pommier C."/>
            <person name="Potin P."/>
            <person name="Poulain J."/>
            <person name="Quesneville H."/>
            <person name="Read B."/>
            <person name="Rensing S.A."/>
            <person name="Ritter A."/>
            <person name="Rousvoal S."/>
            <person name="Samanta M."/>
            <person name="Samson G."/>
            <person name="Schroeder D.C."/>
            <person name="Segurens B."/>
            <person name="Strittmatter M."/>
            <person name="Tonon T."/>
            <person name="Tregear J.W."/>
            <person name="Valentin K."/>
            <person name="von Dassow P."/>
            <person name="Yamagishi T."/>
            <person name="Van de Peer Y."/>
            <person name="Wincker P."/>
        </authorList>
    </citation>
    <scope>NUCLEOTIDE SEQUENCE [LARGE SCALE GENOMIC DNA]</scope>
    <source>
        <strain evidence="6">Ec32 / CCAP1310/4</strain>
    </source>
</reference>
<dbReference type="PANTHER" id="PTHR46551:SF1">
    <property type="entry name" value="SAP DOMAIN-CONTAINING RIBONUCLEOPROTEIN"/>
    <property type="match status" value="1"/>
</dbReference>
<gene>
    <name evidence="5" type="ORF">Esi_0006_0114</name>
</gene>
<dbReference type="InterPro" id="IPR036361">
    <property type="entry name" value="SAP_dom_sf"/>
</dbReference>
<feature type="compositionally biased region" description="Basic and acidic residues" evidence="3">
    <location>
        <begin position="218"/>
        <end position="241"/>
    </location>
</feature>
<feature type="compositionally biased region" description="Polar residues" evidence="3">
    <location>
        <begin position="378"/>
        <end position="387"/>
    </location>
</feature>
<evidence type="ECO:0000256" key="2">
    <source>
        <dbReference type="ARBA" id="ARBA00046328"/>
    </source>
</evidence>
<dbReference type="Proteomes" id="UP000002630">
    <property type="component" value="Linkage Group LG04"/>
</dbReference>
<name>D8LQH6_ECTSI</name>
<feature type="compositionally biased region" description="Polar residues" evidence="3">
    <location>
        <begin position="150"/>
        <end position="168"/>
    </location>
</feature>
<feature type="compositionally biased region" description="Basic and acidic residues" evidence="3">
    <location>
        <begin position="249"/>
        <end position="270"/>
    </location>
</feature>
<dbReference type="EMBL" id="FN649729">
    <property type="protein sequence ID" value="CBN78740.1"/>
    <property type="molecule type" value="Genomic_DNA"/>
</dbReference>
<feature type="compositionally biased region" description="Low complexity" evidence="3">
    <location>
        <begin position="466"/>
        <end position="475"/>
    </location>
</feature>
<dbReference type="GO" id="GO:0005634">
    <property type="term" value="C:nucleus"/>
    <property type="evidence" value="ECO:0007669"/>
    <property type="project" value="TreeGrafter"/>
</dbReference>
<dbReference type="OrthoDB" id="79455at2759"/>
<evidence type="ECO:0000256" key="3">
    <source>
        <dbReference type="SAM" id="MobiDB-lite"/>
    </source>
</evidence>
<feature type="compositionally biased region" description="Basic and acidic residues" evidence="3">
    <location>
        <begin position="309"/>
        <end position="330"/>
    </location>
</feature>
<dbReference type="InterPro" id="IPR003034">
    <property type="entry name" value="SAP_dom"/>
</dbReference>
<proteinExistence type="inferred from homology"/>
<evidence type="ECO:0000313" key="6">
    <source>
        <dbReference type="Proteomes" id="UP000002630"/>
    </source>
</evidence>
<sequence>MDEKNPLKMKVADLKAELGRRGLSQTGLKFDLAQRLQTAMDVDEFGTLPSLLSTPQPWSSLPSEEPKPSEQVDLIGGPAITSNAVLSEGTPPTAAEGSSGFEDPLINEGKEGDGNEAIVDEPDRNTKGSVLTGQVRLEVGSECDIDNGKGDTSNITEENNDTEQSSSVVIGILSPLVSSDQKEDVSTGKDCEAVAADERPLPICESPTETPGAPSNPCEEKKMIAGEEDKHKGLGAEEKPTAQDATASDELKDHSSLTTTAEEKDCDKTAMEAMPQDAPEGDENHDGSSASLEGVMSPSSLLSCSQSVRMKDREERFRQEKTLEGGERTEGTVGNSKRGHDFGCAGAGGGGEHNNVSKDHDVDSKYTVGAARDGPTLGSGSDVSSKTWTVEDDCRAKLMKRKERFSAAPSKTSGSNGAGNARTEEPLSGVVHSEKVVSGKQGASGSTAAKMLRRAERFGGTGGGSSAPSATPASAEVRDPRGGCFPGSSVIPKHGSKQQSPSAEISSLDPLPQRKKRAQAEAITPRRDGGLLAKRRRPGSGVASEPNHGRSARKGASSTSSPRPRRNEGHGVSDEPAGIVNGKQTSVIRASKKNGRNEDAKKQAEEQAAKMAKRQKRFAEDPRAPSFG</sequence>
<dbReference type="AlphaFoldDB" id="D8LQH6"/>
<organism evidence="5 6">
    <name type="scientific">Ectocarpus siliculosus</name>
    <name type="common">Brown alga</name>
    <name type="synonym">Conferva siliculosa</name>
    <dbReference type="NCBI Taxonomy" id="2880"/>
    <lineage>
        <taxon>Eukaryota</taxon>
        <taxon>Sar</taxon>
        <taxon>Stramenopiles</taxon>
        <taxon>Ochrophyta</taxon>
        <taxon>PX clade</taxon>
        <taxon>Phaeophyceae</taxon>
        <taxon>Ectocarpales</taxon>
        <taxon>Ectocarpaceae</taxon>
        <taxon>Ectocarpus</taxon>
    </lineage>
</organism>
<protein>
    <recommendedName>
        <fullName evidence="4">SAP domain-containing protein</fullName>
    </recommendedName>
</protein>
<dbReference type="InterPro" id="IPR052240">
    <property type="entry name" value="SAP_domain_ribonucleoprotein"/>
</dbReference>
<evidence type="ECO:0000259" key="4">
    <source>
        <dbReference type="PROSITE" id="PS50800"/>
    </source>
</evidence>
<dbReference type="SUPFAM" id="SSF68906">
    <property type="entry name" value="SAP domain"/>
    <property type="match status" value="1"/>
</dbReference>
<feature type="compositionally biased region" description="Basic and acidic residues" evidence="3">
    <location>
        <begin position="595"/>
        <end position="608"/>
    </location>
</feature>
<comment type="similarity">
    <text evidence="2">Belongs to the SAP domain-containing ribonucleoprotein family.</text>
</comment>
<dbReference type="PROSITE" id="PS50800">
    <property type="entry name" value="SAP"/>
    <property type="match status" value="1"/>
</dbReference>
<keyword evidence="1" id="KW-0597">Phosphoprotein</keyword>
<feature type="domain" description="SAP" evidence="4">
    <location>
        <begin position="6"/>
        <end position="40"/>
    </location>
</feature>
<dbReference type="SMART" id="SM00513">
    <property type="entry name" value="SAP"/>
    <property type="match status" value="1"/>
</dbReference>
<feature type="compositionally biased region" description="Basic and acidic residues" evidence="3">
    <location>
        <begin position="180"/>
        <end position="200"/>
    </location>
</feature>
<dbReference type="Gene3D" id="1.10.720.30">
    <property type="entry name" value="SAP domain"/>
    <property type="match status" value="1"/>
</dbReference>
<keyword evidence="6" id="KW-1185">Reference proteome</keyword>
<dbReference type="PANTHER" id="PTHR46551">
    <property type="entry name" value="SAP DOMAIN-CONTAINING RIBONUCLEOPROTEIN"/>
    <property type="match status" value="1"/>
</dbReference>
<dbReference type="GO" id="GO:0016973">
    <property type="term" value="P:poly(A)+ mRNA export from nucleus"/>
    <property type="evidence" value="ECO:0007669"/>
    <property type="project" value="TreeGrafter"/>
</dbReference>
<evidence type="ECO:0000313" key="5">
    <source>
        <dbReference type="EMBL" id="CBN78740.1"/>
    </source>
</evidence>
<dbReference type="EMBL" id="FN648818">
    <property type="protein sequence ID" value="CBN78740.1"/>
    <property type="molecule type" value="Genomic_DNA"/>
</dbReference>
<feature type="compositionally biased region" description="Basic and acidic residues" evidence="3">
    <location>
        <begin position="617"/>
        <end position="628"/>
    </location>
</feature>
<evidence type="ECO:0000256" key="1">
    <source>
        <dbReference type="ARBA" id="ARBA00022553"/>
    </source>
</evidence>
<feature type="compositionally biased region" description="Low complexity" evidence="3">
    <location>
        <begin position="297"/>
        <end position="307"/>
    </location>
</feature>
<feature type="region of interest" description="Disordered" evidence="3">
    <location>
        <begin position="48"/>
        <end position="387"/>
    </location>
</feature>